<organism evidence="3 4">
    <name type="scientific">Goodfellowiella coeruleoviolacea</name>
    <dbReference type="NCBI Taxonomy" id="334858"/>
    <lineage>
        <taxon>Bacteria</taxon>
        <taxon>Bacillati</taxon>
        <taxon>Actinomycetota</taxon>
        <taxon>Actinomycetes</taxon>
        <taxon>Pseudonocardiales</taxon>
        <taxon>Pseudonocardiaceae</taxon>
        <taxon>Goodfellowiella</taxon>
    </lineage>
</organism>
<name>A0AAE3GIL5_9PSEU</name>
<dbReference type="Pfam" id="PF13453">
    <property type="entry name" value="Zn_ribbon_TFIIB"/>
    <property type="match status" value="1"/>
</dbReference>
<dbReference type="EMBL" id="JAMTCK010000016">
    <property type="protein sequence ID" value="MCP2168886.1"/>
    <property type="molecule type" value="Genomic_DNA"/>
</dbReference>
<protein>
    <recommendedName>
        <fullName evidence="2">Transcription factor zinc-finger domain-containing protein</fullName>
    </recommendedName>
</protein>
<dbReference type="AlphaFoldDB" id="A0AAE3GIL5"/>
<evidence type="ECO:0000256" key="1">
    <source>
        <dbReference type="SAM" id="MobiDB-lite"/>
    </source>
</evidence>
<proteinExistence type="predicted"/>
<dbReference type="Proteomes" id="UP001206128">
    <property type="component" value="Unassembled WGS sequence"/>
</dbReference>
<keyword evidence="4" id="KW-1185">Reference proteome</keyword>
<dbReference type="InterPro" id="IPR027392">
    <property type="entry name" value="TF_Znf"/>
</dbReference>
<dbReference type="RefSeq" id="WP_253777156.1">
    <property type="nucleotide sequence ID" value="NZ_JAMTCK010000016.1"/>
</dbReference>
<comment type="caution">
    <text evidence="3">The sequence shown here is derived from an EMBL/GenBank/DDBJ whole genome shotgun (WGS) entry which is preliminary data.</text>
</comment>
<accession>A0AAE3GIL5</accession>
<evidence type="ECO:0000313" key="4">
    <source>
        <dbReference type="Proteomes" id="UP001206128"/>
    </source>
</evidence>
<gene>
    <name evidence="3" type="ORF">LX83_005766</name>
</gene>
<feature type="domain" description="Transcription factor zinc-finger" evidence="2">
    <location>
        <begin position="2"/>
        <end position="41"/>
    </location>
</feature>
<feature type="region of interest" description="Disordered" evidence="1">
    <location>
        <begin position="51"/>
        <end position="109"/>
    </location>
</feature>
<reference evidence="3" key="1">
    <citation type="submission" date="2022-06" db="EMBL/GenBank/DDBJ databases">
        <title>Genomic Encyclopedia of Archaeal and Bacterial Type Strains, Phase II (KMG-II): from individual species to whole genera.</title>
        <authorList>
            <person name="Goeker M."/>
        </authorList>
    </citation>
    <scope>NUCLEOTIDE SEQUENCE</scope>
    <source>
        <strain evidence="3">DSM 43935</strain>
    </source>
</reference>
<sequence>MICPKCQNTMRTYDREGVHLEQCESCRGIFLDRGELEQIVAAERAHAERNARYVPPVATPSPAYQSDHGYGHDHQQHGQYRADHQRADHHHYDHHENRRPRSFLEELFD</sequence>
<feature type="compositionally biased region" description="Basic and acidic residues" evidence="1">
    <location>
        <begin position="69"/>
        <end position="96"/>
    </location>
</feature>
<evidence type="ECO:0000313" key="3">
    <source>
        <dbReference type="EMBL" id="MCP2168886.1"/>
    </source>
</evidence>
<evidence type="ECO:0000259" key="2">
    <source>
        <dbReference type="Pfam" id="PF13453"/>
    </source>
</evidence>